<gene>
    <name evidence="2" type="ordered locus">cce_2096</name>
</gene>
<feature type="domain" description="Glycosyltransferase 2-like" evidence="1">
    <location>
        <begin position="6"/>
        <end position="168"/>
    </location>
</feature>
<dbReference type="RefSeq" id="WP_012361807.1">
    <property type="nucleotide sequence ID" value="NC_010546.1"/>
</dbReference>
<evidence type="ECO:0000259" key="1">
    <source>
        <dbReference type="Pfam" id="PF00535"/>
    </source>
</evidence>
<organism evidence="2 3">
    <name type="scientific">Crocosphaera subtropica (strain ATCC 51142 / BH68)</name>
    <name type="common">Cyanothece sp. (strain ATCC 51142)</name>
    <dbReference type="NCBI Taxonomy" id="43989"/>
    <lineage>
        <taxon>Bacteria</taxon>
        <taxon>Bacillati</taxon>
        <taxon>Cyanobacteriota</taxon>
        <taxon>Cyanophyceae</taxon>
        <taxon>Oscillatoriophycideae</taxon>
        <taxon>Chroococcales</taxon>
        <taxon>Aphanothecaceae</taxon>
        <taxon>Crocosphaera</taxon>
        <taxon>Crocosphaera subtropica</taxon>
    </lineage>
</organism>
<dbReference type="Pfam" id="PF00535">
    <property type="entry name" value="Glycos_transf_2"/>
    <property type="match status" value="1"/>
</dbReference>
<dbReference type="STRING" id="43989.cce_2096"/>
<name>B1WNL7_CROS5</name>
<dbReference type="Gene3D" id="3.90.550.10">
    <property type="entry name" value="Spore Coat Polysaccharide Biosynthesis Protein SpsA, Chain A"/>
    <property type="match status" value="1"/>
</dbReference>
<keyword evidence="3" id="KW-1185">Reference proteome</keyword>
<dbReference type="HOGENOM" id="CLU_025996_0_4_3"/>
<dbReference type="SUPFAM" id="SSF53448">
    <property type="entry name" value="Nucleotide-diphospho-sugar transferases"/>
    <property type="match status" value="1"/>
</dbReference>
<keyword evidence="2" id="KW-0808">Transferase</keyword>
<dbReference type="KEGG" id="cyt:cce_2096"/>
<accession>B1WNL7</accession>
<protein>
    <submittedName>
        <fullName evidence="2">Probable glycosyl transferase, family 2</fullName>
    </submittedName>
</protein>
<evidence type="ECO:0000313" key="2">
    <source>
        <dbReference type="EMBL" id="ACB51446.1"/>
    </source>
</evidence>
<dbReference type="PANTHER" id="PTHR43685:SF10">
    <property type="entry name" value="LACTO-N-NEOTETRAOSE BIOSYNTHESIS GLYCOSYL TRANSFERASE LGTA"/>
    <property type="match status" value="1"/>
</dbReference>
<dbReference type="GO" id="GO:0016740">
    <property type="term" value="F:transferase activity"/>
    <property type="evidence" value="ECO:0007669"/>
    <property type="project" value="UniProtKB-KW"/>
</dbReference>
<dbReference type="InterPro" id="IPR050834">
    <property type="entry name" value="Glycosyltransf_2"/>
</dbReference>
<dbReference type="PANTHER" id="PTHR43685">
    <property type="entry name" value="GLYCOSYLTRANSFERASE"/>
    <property type="match status" value="1"/>
</dbReference>
<dbReference type="AlphaFoldDB" id="B1WNL7"/>
<dbReference type="EMBL" id="CP000806">
    <property type="protein sequence ID" value="ACB51446.1"/>
    <property type="molecule type" value="Genomic_DNA"/>
</dbReference>
<dbReference type="InterPro" id="IPR001173">
    <property type="entry name" value="Glyco_trans_2-like"/>
</dbReference>
<dbReference type="Proteomes" id="UP000001203">
    <property type="component" value="Chromosome circular"/>
</dbReference>
<sequence>MFPKISILMSVYNDQVYLAKSIESILEQNFQNFEFLIVNDGSTDDSLQIMTKYAEEDERIKIINNEQNLGLIESLNKGINVATGEYIARQDADDISLSKRLEQQVEFLDNHQDVVAVGTAVAIIDEEDNITKYNYPPTKHDELQASLLLICEFHHSSMMLRRSSVQKLRGYNQAKPHAEDYDLWWRLSRYGKLANLSEVLVKRRYDKRPRVSLRYRQPQLANSLEISLKAVKESLAERKLGNLDEEAFTRLWWTYLRPMDEESYQKFWQAQQRKEACLKPQDIESLKSFWDLIIKHPGGVTVWNKRFQWLAYYLLSLKQTQVGLQLFWVLSTKFKVSIPWHSVLKKSVVPYLRFI</sequence>
<proteinExistence type="predicted"/>
<dbReference type="CAZy" id="GT2">
    <property type="family name" value="Glycosyltransferase Family 2"/>
</dbReference>
<dbReference type="InterPro" id="IPR029044">
    <property type="entry name" value="Nucleotide-diphossugar_trans"/>
</dbReference>
<evidence type="ECO:0000313" key="3">
    <source>
        <dbReference type="Proteomes" id="UP000001203"/>
    </source>
</evidence>
<dbReference type="eggNOG" id="COG1215">
    <property type="taxonomic scope" value="Bacteria"/>
</dbReference>
<reference evidence="2 3" key="1">
    <citation type="journal article" date="2008" name="Proc. Natl. Acad. Sci. U.S.A.">
        <title>The genome of Cyanothece 51142, a unicellular diazotrophic cyanobacterium important in the marine nitrogen cycle.</title>
        <authorList>
            <person name="Welsh E.A."/>
            <person name="Liberton M."/>
            <person name="Stoeckel J."/>
            <person name="Loh T."/>
            <person name="Elvitigala T."/>
            <person name="Wang C."/>
            <person name="Wollam A."/>
            <person name="Fulton R.S."/>
            <person name="Clifton S.W."/>
            <person name="Jacobs J.M."/>
            <person name="Aurora R."/>
            <person name="Ghosh B.K."/>
            <person name="Sherman L.A."/>
            <person name="Smith R.D."/>
            <person name="Wilson R.K."/>
            <person name="Pakrasi H.B."/>
        </authorList>
    </citation>
    <scope>NUCLEOTIDE SEQUENCE [LARGE SCALE GENOMIC DNA]</scope>
    <source>
        <strain evidence="3">ATCC 51142 / BH68</strain>
    </source>
</reference>